<feature type="coiled-coil region" evidence="13">
    <location>
        <begin position="57"/>
        <end position="88"/>
    </location>
</feature>
<evidence type="ECO:0000256" key="6">
    <source>
        <dbReference type="ARBA" id="ARBA00023186"/>
    </source>
</evidence>
<evidence type="ECO:0000256" key="14">
    <source>
        <dbReference type="SAM" id="MobiDB-lite"/>
    </source>
</evidence>
<dbReference type="Pfam" id="PF01025">
    <property type="entry name" value="GrpE"/>
    <property type="match status" value="1"/>
</dbReference>
<feature type="compositionally biased region" description="Low complexity" evidence="14">
    <location>
        <begin position="28"/>
        <end position="52"/>
    </location>
</feature>
<keyword evidence="4 10" id="KW-0963">Cytoplasm</keyword>
<dbReference type="NCBIfam" id="NF010737">
    <property type="entry name" value="PRK14139.1"/>
    <property type="match status" value="1"/>
</dbReference>
<evidence type="ECO:0000256" key="12">
    <source>
        <dbReference type="RuleBase" id="RU004478"/>
    </source>
</evidence>
<sequence>MKHTSDTQSNSDMSADSQATQPSASATGQAAHAYSSQAQHASADAQAVAGDEAAVAEAVADVDVAELRRQLEAAEEKARQNYENWARATAEGENIRRRGQEDVAKAHKFAIEGFAEYLLPVMDSLQAALADTSGDATKLREGVELTLKQLYAAFEKGRVTELNPVGEKFDPHRHQAISMVPADQEANTVVAVLQRGYTLADRVLRPALVTVAAPK</sequence>
<comment type="function">
    <text evidence="7 10 11">Participates actively in the response to hyperosmotic and heat shock by preventing the aggregation of stress-denatured proteins, in association with DnaK and GrpE. It is the nucleotide exchange factor for DnaK and may function as a thermosensor. Unfolded proteins bind initially to DnaJ; upon interaction with the DnaJ-bound protein, DnaK hydrolyzes its bound ATP, resulting in the formation of a stable complex. GrpE releases ADP from DnaK; ATP binding to DnaK triggers the release of the substrate protein, thus completing the reaction cycle. Several rounds of ATP-dependent interactions between DnaJ, DnaK and GrpE are required for fully efficient folding.</text>
</comment>
<evidence type="ECO:0000313" key="16">
    <source>
        <dbReference type="Proteomes" id="UP000234456"/>
    </source>
</evidence>
<dbReference type="Gene3D" id="3.90.20.20">
    <property type="match status" value="1"/>
</dbReference>
<dbReference type="PROSITE" id="PS01071">
    <property type="entry name" value="GRPE"/>
    <property type="match status" value="1"/>
</dbReference>
<gene>
    <name evidence="10" type="primary">grpE</name>
    <name evidence="15" type="ORF">C0Q88_18190</name>
</gene>
<evidence type="ECO:0000256" key="9">
    <source>
        <dbReference type="ARBA" id="ARBA00076414"/>
    </source>
</evidence>
<dbReference type="PRINTS" id="PR00773">
    <property type="entry name" value="GRPEPROTEIN"/>
</dbReference>
<dbReference type="InterPro" id="IPR000740">
    <property type="entry name" value="GrpE"/>
</dbReference>
<evidence type="ECO:0000256" key="4">
    <source>
        <dbReference type="ARBA" id="ARBA00022490"/>
    </source>
</evidence>
<keyword evidence="6 10" id="KW-0143">Chaperone</keyword>
<evidence type="ECO:0000256" key="8">
    <source>
        <dbReference type="ARBA" id="ARBA00072274"/>
    </source>
</evidence>
<evidence type="ECO:0000313" key="15">
    <source>
        <dbReference type="EMBL" id="PLC41513.1"/>
    </source>
</evidence>
<dbReference type="FunFam" id="2.30.22.10:FF:000001">
    <property type="entry name" value="Protein GrpE"/>
    <property type="match status" value="1"/>
</dbReference>
<keyword evidence="13" id="KW-0175">Coiled coil</keyword>
<comment type="caution">
    <text evidence="15">The sequence shown here is derived from an EMBL/GenBank/DDBJ whole genome shotgun (WGS) entry which is preliminary data.</text>
</comment>
<comment type="similarity">
    <text evidence="2 10 12">Belongs to the GrpE family.</text>
</comment>
<dbReference type="EMBL" id="PKQE01000004">
    <property type="protein sequence ID" value="PLC41513.1"/>
    <property type="molecule type" value="Genomic_DNA"/>
</dbReference>
<proteinExistence type="inferred from homology"/>
<dbReference type="RefSeq" id="WP_102066737.1">
    <property type="nucleotide sequence ID" value="NZ_PKQE01000004.1"/>
</dbReference>
<evidence type="ECO:0000256" key="7">
    <source>
        <dbReference type="ARBA" id="ARBA00053401"/>
    </source>
</evidence>
<evidence type="ECO:0000256" key="2">
    <source>
        <dbReference type="ARBA" id="ARBA00009054"/>
    </source>
</evidence>
<dbReference type="GO" id="GO:0051082">
    <property type="term" value="F:unfolded protein binding"/>
    <property type="evidence" value="ECO:0007669"/>
    <property type="project" value="TreeGrafter"/>
</dbReference>
<dbReference type="Proteomes" id="UP000234456">
    <property type="component" value="Unassembled WGS sequence"/>
</dbReference>
<dbReference type="HAMAP" id="MF_01151">
    <property type="entry name" value="GrpE"/>
    <property type="match status" value="1"/>
</dbReference>
<name>A0A2N4TP86_RALPI</name>
<protein>
    <recommendedName>
        <fullName evidence="8 10">Protein GrpE</fullName>
    </recommendedName>
    <alternativeName>
        <fullName evidence="9 10">HSP-70 cofactor</fullName>
    </alternativeName>
</protein>
<dbReference type="SUPFAM" id="SSF58014">
    <property type="entry name" value="Coiled-coil domain of nucleotide exchange factor GrpE"/>
    <property type="match status" value="1"/>
</dbReference>
<dbReference type="Gene3D" id="2.30.22.10">
    <property type="entry name" value="Head domain of nucleotide exchange factor GrpE"/>
    <property type="match status" value="1"/>
</dbReference>
<dbReference type="SUPFAM" id="SSF51064">
    <property type="entry name" value="Head domain of nucleotide exchange factor GrpE"/>
    <property type="match status" value="1"/>
</dbReference>
<dbReference type="PANTHER" id="PTHR21237">
    <property type="entry name" value="GRPE PROTEIN"/>
    <property type="match status" value="1"/>
</dbReference>
<keyword evidence="5 10" id="KW-0346">Stress response</keyword>
<organism evidence="15 16">
    <name type="scientific">Ralstonia pickettii</name>
    <name type="common">Burkholderia pickettii</name>
    <dbReference type="NCBI Taxonomy" id="329"/>
    <lineage>
        <taxon>Bacteria</taxon>
        <taxon>Pseudomonadati</taxon>
        <taxon>Pseudomonadota</taxon>
        <taxon>Betaproteobacteria</taxon>
        <taxon>Burkholderiales</taxon>
        <taxon>Burkholderiaceae</taxon>
        <taxon>Ralstonia</taxon>
    </lineage>
</organism>
<dbReference type="InterPro" id="IPR013805">
    <property type="entry name" value="GrpE_CC"/>
</dbReference>
<feature type="compositionally biased region" description="Polar residues" evidence="14">
    <location>
        <begin position="1"/>
        <end position="27"/>
    </location>
</feature>
<dbReference type="PANTHER" id="PTHR21237:SF23">
    <property type="entry name" value="GRPE PROTEIN HOMOLOG, MITOCHONDRIAL"/>
    <property type="match status" value="1"/>
</dbReference>
<comment type="subunit">
    <text evidence="3 10">Homodimer.</text>
</comment>
<dbReference type="GO" id="GO:0006457">
    <property type="term" value="P:protein folding"/>
    <property type="evidence" value="ECO:0007669"/>
    <property type="project" value="InterPro"/>
</dbReference>
<dbReference type="GO" id="GO:0042803">
    <property type="term" value="F:protein homodimerization activity"/>
    <property type="evidence" value="ECO:0007669"/>
    <property type="project" value="InterPro"/>
</dbReference>
<evidence type="ECO:0000256" key="5">
    <source>
        <dbReference type="ARBA" id="ARBA00023016"/>
    </source>
</evidence>
<evidence type="ECO:0000256" key="3">
    <source>
        <dbReference type="ARBA" id="ARBA00011738"/>
    </source>
</evidence>
<dbReference type="NCBIfam" id="NF010748">
    <property type="entry name" value="PRK14150.1"/>
    <property type="match status" value="1"/>
</dbReference>
<reference evidence="15 16" key="1">
    <citation type="submission" date="2017-12" db="EMBL/GenBank/DDBJ databases">
        <title>Draft genome sequence of Ralstonia pickettii 52.</title>
        <authorList>
            <person name="Zheng B."/>
        </authorList>
    </citation>
    <scope>NUCLEOTIDE SEQUENCE [LARGE SCALE GENOMIC DNA]</scope>
    <source>
        <strain evidence="15 16">52</strain>
    </source>
</reference>
<dbReference type="AlphaFoldDB" id="A0A2N4TP86"/>
<evidence type="ECO:0000256" key="1">
    <source>
        <dbReference type="ARBA" id="ARBA00004496"/>
    </source>
</evidence>
<dbReference type="CDD" id="cd00446">
    <property type="entry name" value="GrpE"/>
    <property type="match status" value="1"/>
</dbReference>
<dbReference type="OrthoDB" id="9789811at2"/>
<evidence type="ECO:0000256" key="11">
    <source>
        <dbReference type="RuleBase" id="RU000639"/>
    </source>
</evidence>
<evidence type="ECO:0000256" key="13">
    <source>
        <dbReference type="SAM" id="Coils"/>
    </source>
</evidence>
<feature type="region of interest" description="Disordered" evidence="14">
    <location>
        <begin position="1"/>
        <end position="52"/>
    </location>
</feature>
<dbReference type="GO" id="GO:0051087">
    <property type="term" value="F:protein-folding chaperone binding"/>
    <property type="evidence" value="ECO:0007669"/>
    <property type="project" value="InterPro"/>
</dbReference>
<evidence type="ECO:0000256" key="10">
    <source>
        <dbReference type="HAMAP-Rule" id="MF_01151"/>
    </source>
</evidence>
<dbReference type="GO" id="GO:0005829">
    <property type="term" value="C:cytosol"/>
    <property type="evidence" value="ECO:0007669"/>
    <property type="project" value="TreeGrafter"/>
</dbReference>
<accession>A0A2N4TP86</accession>
<comment type="subcellular location">
    <subcellularLocation>
        <location evidence="1 10">Cytoplasm</location>
    </subcellularLocation>
</comment>
<dbReference type="GO" id="GO:0000774">
    <property type="term" value="F:adenyl-nucleotide exchange factor activity"/>
    <property type="evidence" value="ECO:0007669"/>
    <property type="project" value="InterPro"/>
</dbReference>
<dbReference type="NCBIfam" id="NF010738">
    <property type="entry name" value="PRK14140.1"/>
    <property type="match status" value="1"/>
</dbReference>
<dbReference type="InterPro" id="IPR009012">
    <property type="entry name" value="GrpE_head"/>
</dbReference>